<proteinExistence type="predicted"/>
<evidence type="ECO:0000313" key="1">
    <source>
        <dbReference type="EMBL" id="MPN61696.1"/>
    </source>
</evidence>
<comment type="caution">
    <text evidence="1">The sequence shown here is derived from an EMBL/GenBank/DDBJ whole genome shotgun (WGS) entry which is preliminary data.</text>
</comment>
<organism evidence="1">
    <name type="scientific">bioreactor metagenome</name>
    <dbReference type="NCBI Taxonomy" id="1076179"/>
    <lineage>
        <taxon>unclassified sequences</taxon>
        <taxon>metagenomes</taxon>
        <taxon>ecological metagenomes</taxon>
    </lineage>
</organism>
<dbReference type="AlphaFoldDB" id="A0A645JE12"/>
<accession>A0A645JE12</accession>
<dbReference type="EMBL" id="VSSQ01138669">
    <property type="protein sequence ID" value="MPN61696.1"/>
    <property type="molecule type" value="Genomic_DNA"/>
</dbReference>
<gene>
    <name evidence="1" type="ORF">SDC9_209438</name>
</gene>
<reference evidence="1" key="1">
    <citation type="submission" date="2019-08" db="EMBL/GenBank/DDBJ databases">
        <authorList>
            <person name="Kucharzyk K."/>
            <person name="Murdoch R.W."/>
            <person name="Higgins S."/>
            <person name="Loffler F."/>
        </authorList>
    </citation>
    <scope>NUCLEOTIDE SEQUENCE</scope>
</reference>
<sequence length="115" mass="12978">MHHVTYDQHWHVCRGDAAHRADGANMVARDKFHFALIQETDSFLFTGRPPLKQRCADTGTSHGSRHRFPGNRRAGVQQFTPGGQFNHRLFRRTDSNPMWAGGFDAFNNGVVGLCN</sequence>
<name>A0A645JE12_9ZZZZ</name>
<protein>
    <submittedName>
        <fullName evidence="1">Uncharacterized protein</fullName>
    </submittedName>
</protein>